<gene>
    <name evidence="1" type="ORF">SY212_22300</name>
</gene>
<comment type="caution">
    <text evidence="1">The sequence shown here is derived from an EMBL/GenBank/DDBJ whole genome shotgun (WGS) entry which is preliminary data.</text>
</comment>
<accession>A0A6F9XPW2</accession>
<proteinExistence type="predicted"/>
<organism evidence="1">
    <name type="scientific">Ligilactobacillus agilis</name>
    <dbReference type="NCBI Taxonomy" id="1601"/>
    <lineage>
        <taxon>Bacteria</taxon>
        <taxon>Bacillati</taxon>
        <taxon>Bacillota</taxon>
        <taxon>Bacilli</taxon>
        <taxon>Lactobacillales</taxon>
        <taxon>Lactobacillaceae</taxon>
        <taxon>Ligilactobacillus</taxon>
    </lineage>
</organism>
<dbReference type="AlphaFoldDB" id="A0A6F9XPW2"/>
<dbReference type="EMBL" id="BLAM01000220">
    <property type="protein sequence ID" value="GET07200.1"/>
    <property type="molecule type" value="Genomic_DNA"/>
</dbReference>
<evidence type="ECO:0000313" key="1">
    <source>
        <dbReference type="EMBL" id="GET07200.1"/>
    </source>
</evidence>
<name>A0A6F9XPW2_9LACO</name>
<reference evidence="1" key="1">
    <citation type="submission" date="2019-10" db="EMBL/GenBank/DDBJ databases">
        <title>Lactobacillus agilis SY212 Whole Genome Sequencing Project.</title>
        <authorList>
            <person name="Suzuki S."/>
            <person name="Endo A."/>
            <person name="Maeno S."/>
            <person name="Shiwa Y."/>
            <person name="Matsutani M."/>
            <person name="Kajikawa A."/>
        </authorList>
    </citation>
    <scope>NUCLEOTIDE SEQUENCE</scope>
    <source>
        <strain evidence="1">SY212</strain>
    </source>
</reference>
<evidence type="ECO:0008006" key="2">
    <source>
        <dbReference type="Google" id="ProtNLM"/>
    </source>
</evidence>
<protein>
    <recommendedName>
        <fullName evidence="2">SMODS-associated and fused to various effectors domain-containing protein</fullName>
    </recommendedName>
</protein>
<sequence>MTKTIKLGAVAGRHEIPGVQGYVLNLVEDPSDLEEIERNVFASLDNKLVNVNKLDLYVTGLTSVVLAAVKYCSQNNVQLSCWHFNREDSSYFKQKMF</sequence>
<dbReference type="Proteomes" id="UP000494265">
    <property type="component" value="Unassembled WGS sequence"/>
</dbReference>
<dbReference type="RefSeq" id="WP_172585314.1">
    <property type="nucleotide sequence ID" value="NZ_BLAM01000220.1"/>
</dbReference>